<dbReference type="PRINTS" id="PR01046">
    <property type="entry name" value="TRNASYNTHPRO"/>
</dbReference>
<dbReference type="GO" id="GO:0005524">
    <property type="term" value="F:ATP binding"/>
    <property type="evidence" value="ECO:0007669"/>
    <property type="project" value="UniProtKB-KW"/>
</dbReference>
<dbReference type="Gene3D" id="3.30.930.10">
    <property type="entry name" value="Bira Bifunctional Protein, Domain 2"/>
    <property type="match status" value="2"/>
</dbReference>
<dbReference type="InterPro" id="IPR002314">
    <property type="entry name" value="aa-tRNA-synt_IIb"/>
</dbReference>
<dbReference type="Proteomes" id="UP000177521">
    <property type="component" value="Unassembled WGS sequence"/>
</dbReference>
<evidence type="ECO:0000256" key="5">
    <source>
        <dbReference type="ARBA" id="ARBA00022490"/>
    </source>
</evidence>
<dbReference type="InterPro" id="IPR050062">
    <property type="entry name" value="Pro-tRNA_synthetase"/>
</dbReference>
<dbReference type="Pfam" id="PF00587">
    <property type="entry name" value="tRNA-synt_2b"/>
    <property type="match status" value="1"/>
</dbReference>
<evidence type="ECO:0000256" key="3">
    <source>
        <dbReference type="ARBA" id="ARBA00012831"/>
    </source>
</evidence>
<dbReference type="InterPro" id="IPR007214">
    <property type="entry name" value="YbaK/aa-tRNA-synth-assoc-dom"/>
</dbReference>
<dbReference type="PANTHER" id="PTHR42753">
    <property type="entry name" value="MITOCHONDRIAL RIBOSOME PROTEIN L39/PROLYL-TRNA LIGASE FAMILY MEMBER"/>
    <property type="match status" value="1"/>
</dbReference>
<evidence type="ECO:0000256" key="4">
    <source>
        <dbReference type="ARBA" id="ARBA00019110"/>
    </source>
</evidence>
<evidence type="ECO:0000256" key="10">
    <source>
        <dbReference type="ARBA" id="ARBA00023146"/>
    </source>
</evidence>
<comment type="subunit">
    <text evidence="2">Homodimer.</text>
</comment>
<evidence type="ECO:0000256" key="8">
    <source>
        <dbReference type="ARBA" id="ARBA00022840"/>
    </source>
</evidence>
<keyword evidence="9" id="KW-0648">Protein biosynthesis</keyword>
<dbReference type="Gene3D" id="3.90.960.10">
    <property type="entry name" value="YbaK/aminoacyl-tRNA synthetase-associated domain"/>
    <property type="match status" value="1"/>
</dbReference>
<organism evidence="14 15">
    <name type="scientific">Candidatus Abawacabacteria bacterium RIFCSPHIGHO2_01_FULL_46_8</name>
    <dbReference type="NCBI Taxonomy" id="1817815"/>
    <lineage>
        <taxon>Bacteria</taxon>
        <taxon>Candidatus Abawacaibacteriota</taxon>
    </lineage>
</organism>
<proteinExistence type="predicted"/>
<dbReference type="InterPro" id="IPR036621">
    <property type="entry name" value="Anticodon-bd_dom_sf"/>
</dbReference>
<dbReference type="GO" id="GO:0006433">
    <property type="term" value="P:prolyl-tRNA aminoacylation"/>
    <property type="evidence" value="ECO:0007669"/>
    <property type="project" value="UniProtKB-UniRule"/>
</dbReference>
<evidence type="ECO:0000256" key="9">
    <source>
        <dbReference type="ARBA" id="ARBA00022917"/>
    </source>
</evidence>
<comment type="catalytic activity">
    <reaction evidence="11">
        <text>tRNA(Pro) + L-proline + ATP = L-prolyl-tRNA(Pro) + AMP + diphosphate</text>
        <dbReference type="Rhea" id="RHEA:14305"/>
        <dbReference type="Rhea" id="RHEA-COMP:9700"/>
        <dbReference type="Rhea" id="RHEA-COMP:9702"/>
        <dbReference type="ChEBI" id="CHEBI:30616"/>
        <dbReference type="ChEBI" id="CHEBI:33019"/>
        <dbReference type="ChEBI" id="CHEBI:60039"/>
        <dbReference type="ChEBI" id="CHEBI:78442"/>
        <dbReference type="ChEBI" id="CHEBI:78532"/>
        <dbReference type="ChEBI" id="CHEBI:456215"/>
        <dbReference type="EC" id="6.1.1.15"/>
    </reaction>
</comment>
<reference evidence="14 15" key="1">
    <citation type="journal article" date="2016" name="Nat. Commun.">
        <title>Thousands of microbial genomes shed light on interconnected biogeochemical processes in an aquifer system.</title>
        <authorList>
            <person name="Anantharaman K."/>
            <person name="Brown C.T."/>
            <person name="Hug L.A."/>
            <person name="Sharon I."/>
            <person name="Castelle C.J."/>
            <person name="Probst A.J."/>
            <person name="Thomas B.C."/>
            <person name="Singh A."/>
            <person name="Wilkins M.J."/>
            <person name="Karaoz U."/>
            <person name="Brodie E.L."/>
            <person name="Williams K.H."/>
            <person name="Hubbard S.S."/>
            <person name="Banfield J.F."/>
        </authorList>
    </citation>
    <scope>NUCLEOTIDE SEQUENCE [LARGE SCALE GENOMIC DNA]</scope>
</reference>
<dbReference type="InterPro" id="IPR044140">
    <property type="entry name" value="ProRS_anticodon_short"/>
</dbReference>
<keyword evidence="6 14" id="KW-0436">Ligase</keyword>
<comment type="caution">
    <text evidence="14">The sequence shown here is derived from an EMBL/GenBank/DDBJ whole genome shotgun (WGS) entry which is preliminary data.</text>
</comment>
<gene>
    <name evidence="14" type="ORF">A2788_02555</name>
</gene>
<evidence type="ECO:0000256" key="11">
    <source>
        <dbReference type="ARBA" id="ARBA00047671"/>
    </source>
</evidence>
<dbReference type="GO" id="GO:0004827">
    <property type="term" value="F:proline-tRNA ligase activity"/>
    <property type="evidence" value="ECO:0007669"/>
    <property type="project" value="UniProtKB-UniRule"/>
</dbReference>
<dbReference type="PANTHER" id="PTHR42753:SF2">
    <property type="entry name" value="PROLINE--TRNA LIGASE"/>
    <property type="match status" value="1"/>
</dbReference>
<sequence>MLYSKLFGKTVKTVSKDLSTPGNKFLYQGGFIRESVAGRYYFLPLGLKVRDKVVKVIEEEMNAVGAQKLITPVLHPIELWAETNRTATTGFELMKIKDRRDAFFVLGGTAEEMIVDLVRKFNISYRDLPFNVYQFSEKFRDEARARGGLLRVREFLMKDAYSFHADEKDFKREYQLMADTYSKIFKRLGLETQIVESDNGYMGGEYCHEFVVKNEFGESHYFSCNKCAYCAHAEIALSETESKPQDKKMKPLQDVEGKGMIGVEELVKFLKIPVHATTKTIIFETDKGVVAAMIRGDFEISTVKLKNYLACNYLEIATPETVKKVTGAEVGYAGPVGLAKEVTLVADFSTKGRMNFEAGANKTNYHSINVNFERDFPLPPFVDLREPKDGDICGRCGKGKLKGARGIEVGNIFQLGTHYSERMKGASYTDANGKEVPYYMGCYGIGIGRTLATIAELYHDERGLIWPAVVSPYQVHLLHLGKDEAVIKRAQKLYKDIQTWHLEVIYDDREASAGSKLADADLLGIPQRVLISEKSMAAGGVEFKARAAAKAEMIKFDDLKAKLTK</sequence>
<dbReference type="EMBL" id="MEWS01000008">
    <property type="protein sequence ID" value="OGC82757.1"/>
    <property type="molecule type" value="Genomic_DNA"/>
</dbReference>
<evidence type="ECO:0000256" key="12">
    <source>
        <dbReference type="NCBIfam" id="TIGR00409"/>
    </source>
</evidence>
<dbReference type="Pfam" id="PF04073">
    <property type="entry name" value="tRNA_edit"/>
    <property type="match status" value="1"/>
</dbReference>
<evidence type="ECO:0000256" key="6">
    <source>
        <dbReference type="ARBA" id="ARBA00022598"/>
    </source>
</evidence>
<evidence type="ECO:0000256" key="7">
    <source>
        <dbReference type="ARBA" id="ARBA00022741"/>
    </source>
</evidence>
<dbReference type="GO" id="GO:0005829">
    <property type="term" value="C:cytosol"/>
    <property type="evidence" value="ECO:0007669"/>
    <property type="project" value="TreeGrafter"/>
</dbReference>
<dbReference type="NCBIfam" id="TIGR00409">
    <property type="entry name" value="proS_fam_II"/>
    <property type="match status" value="1"/>
</dbReference>
<name>A0A1F4XM82_9BACT</name>
<dbReference type="CDD" id="cd00861">
    <property type="entry name" value="ProRS_anticodon_short"/>
    <property type="match status" value="1"/>
</dbReference>
<dbReference type="GO" id="GO:0002161">
    <property type="term" value="F:aminoacyl-tRNA deacylase activity"/>
    <property type="evidence" value="ECO:0007669"/>
    <property type="project" value="InterPro"/>
</dbReference>
<dbReference type="CDD" id="cd04334">
    <property type="entry name" value="ProRS-INS"/>
    <property type="match status" value="1"/>
</dbReference>
<keyword evidence="10" id="KW-0030">Aminoacyl-tRNA synthetase</keyword>
<protein>
    <recommendedName>
        <fullName evidence="4 12">Proline--tRNA ligase</fullName>
        <ecNumber evidence="3 12">6.1.1.15</ecNumber>
    </recommendedName>
</protein>
<dbReference type="InterPro" id="IPR045864">
    <property type="entry name" value="aa-tRNA-synth_II/BPL/LPL"/>
</dbReference>
<comment type="subcellular location">
    <subcellularLocation>
        <location evidence="1">Cytoplasm</location>
    </subcellularLocation>
</comment>
<keyword evidence="8" id="KW-0067">ATP-binding</keyword>
<dbReference type="AlphaFoldDB" id="A0A1F4XM82"/>
<dbReference type="InterPro" id="IPR004154">
    <property type="entry name" value="Anticodon-bd"/>
</dbReference>
<keyword evidence="5" id="KW-0963">Cytoplasm</keyword>
<dbReference type="InterPro" id="IPR004500">
    <property type="entry name" value="Pro-tRNA-synth_IIa_bac-type"/>
</dbReference>
<dbReference type="InterPro" id="IPR002316">
    <property type="entry name" value="Pro-tRNA-ligase_IIa"/>
</dbReference>
<dbReference type="NCBIfam" id="NF006625">
    <property type="entry name" value="PRK09194.1"/>
    <property type="match status" value="1"/>
</dbReference>
<evidence type="ECO:0000256" key="1">
    <source>
        <dbReference type="ARBA" id="ARBA00004496"/>
    </source>
</evidence>
<evidence type="ECO:0000313" key="15">
    <source>
        <dbReference type="Proteomes" id="UP000177521"/>
    </source>
</evidence>
<dbReference type="SUPFAM" id="SSF52954">
    <property type="entry name" value="Class II aaRS ABD-related"/>
    <property type="match status" value="1"/>
</dbReference>
<evidence type="ECO:0000313" key="14">
    <source>
        <dbReference type="EMBL" id="OGC82757.1"/>
    </source>
</evidence>
<dbReference type="EC" id="6.1.1.15" evidence="3 12"/>
<evidence type="ECO:0000256" key="2">
    <source>
        <dbReference type="ARBA" id="ARBA00011738"/>
    </source>
</evidence>
<dbReference type="InterPro" id="IPR036754">
    <property type="entry name" value="YbaK/aa-tRNA-synt-asso_dom_sf"/>
</dbReference>
<dbReference type="InterPro" id="IPR006195">
    <property type="entry name" value="aa-tRNA-synth_II"/>
</dbReference>
<accession>A0A1F4XM82</accession>
<dbReference type="Pfam" id="PF03129">
    <property type="entry name" value="HGTP_anticodon"/>
    <property type="match status" value="1"/>
</dbReference>
<dbReference type="Gene3D" id="3.40.50.800">
    <property type="entry name" value="Anticodon-binding domain"/>
    <property type="match status" value="1"/>
</dbReference>
<dbReference type="SUPFAM" id="SSF55681">
    <property type="entry name" value="Class II aaRS and biotin synthetases"/>
    <property type="match status" value="1"/>
</dbReference>
<dbReference type="PROSITE" id="PS50862">
    <property type="entry name" value="AA_TRNA_LIGASE_II"/>
    <property type="match status" value="1"/>
</dbReference>
<dbReference type="SUPFAM" id="SSF55826">
    <property type="entry name" value="YbaK/ProRS associated domain"/>
    <property type="match status" value="1"/>
</dbReference>
<feature type="domain" description="Aminoacyl-transfer RNA synthetases class-II family profile" evidence="13">
    <location>
        <begin position="46"/>
        <end position="467"/>
    </location>
</feature>
<evidence type="ECO:0000259" key="13">
    <source>
        <dbReference type="PROSITE" id="PS50862"/>
    </source>
</evidence>
<keyword evidence="7" id="KW-0547">Nucleotide-binding</keyword>